<dbReference type="InterPro" id="IPR005467">
    <property type="entry name" value="His_kinase_dom"/>
</dbReference>
<dbReference type="PRINTS" id="PR00344">
    <property type="entry name" value="BCTRLSENSOR"/>
</dbReference>
<sequence>MSENKEKKGIIELYEIILWIVIIGVLYVVSRSNYLLFHSLAEIFSIFVAYVVFLIVFKSRIRLENRSLLFLGIAYFFVASIDLMHTFAFKGMGIFPKFDANLPTQLWIAARYMESISLLVAPLLLIDSRPGIEKKYVEPIEKEIFFWQVFFLYAGITAACLLSTFVFRNFPDSYIEGSGLTPFKIMSEYFICTILLFSLVILYKRKDRFEERIFRLIAASIVITIFEELAFTLYVDVYGFFNLMGHFFKILSFYLIYKAIIETGFDHPYTLLFRELKQSEEALRQETTFLRVDQDRIYNMLGVSKPESRSRPSGSEKEKDHQVPVQNIYGLIGFNLNENFEPMSIDGTVEEITGYTKEDFLSRKVKWTEILVPEDQPLLSEKMKETMSNPDTSIELEYRIKNKNGEIVWIWEILQKLPAESRGSEKIQAIVRDITEQKKAEEMLRLKLEELTHSNEELEQFAYIASHDLQEPLRMVASYLQLLQRKYQGNLDEKADKYIYFAVDGATRMQDLINDLLEFSRVTTRAREPEPTDSEVILNRVLSDLELFIKENKATVSYDPLPEVIVDNTQLAQVLQNLIVNGIKFHSEKAPKIHISAKRISAENKASEWLFSVQDNGIGVDPQYYNRIFEVFKRLNKKEEYPGTGIGLAICKKIVERHGGCIWVESELDKGSTFYFTLPVNS</sequence>
<dbReference type="InterPro" id="IPR000700">
    <property type="entry name" value="PAS-assoc_C"/>
</dbReference>
<feature type="transmembrane region" description="Helical" evidence="6">
    <location>
        <begin position="187"/>
        <end position="204"/>
    </location>
</feature>
<dbReference type="Pfam" id="PF00512">
    <property type="entry name" value="HisKA"/>
    <property type="match status" value="1"/>
</dbReference>
<dbReference type="InterPro" id="IPR003594">
    <property type="entry name" value="HATPase_dom"/>
</dbReference>
<dbReference type="Pfam" id="PF17159">
    <property type="entry name" value="MASE3"/>
    <property type="match status" value="1"/>
</dbReference>
<feature type="domain" description="Histidine kinase" evidence="7">
    <location>
        <begin position="464"/>
        <end position="682"/>
    </location>
</feature>
<dbReference type="SUPFAM" id="SSF55874">
    <property type="entry name" value="ATPase domain of HSP90 chaperone/DNA topoisomerase II/histidine kinase"/>
    <property type="match status" value="1"/>
</dbReference>
<evidence type="ECO:0000256" key="4">
    <source>
        <dbReference type="ARBA" id="ARBA00022679"/>
    </source>
</evidence>
<name>A0A0E3WV14_METBA</name>
<keyword evidence="11" id="KW-1185">Reference proteome</keyword>
<dbReference type="PROSITE" id="PS50112">
    <property type="entry name" value="PAS"/>
    <property type="match status" value="1"/>
</dbReference>
<dbReference type="PROSITE" id="PS50109">
    <property type="entry name" value="HIS_KIN"/>
    <property type="match status" value="1"/>
</dbReference>
<dbReference type="PATRIC" id="fig|1434107.4.peg.1068"/>
<comment type="catalytic activity">
    <reaction evidence="1">
        <text>ATP + protein L-histidine = ADP + protein N-phospho-L-histidine.</text>
        <dbReference type="EC" id="2.7.13.3"/>
    </reaction>
</comment>
<evidence type="ECO:0000256" key="1">
    <source>
        <dbReference type="ARBA" id="ARBA00000085"/>
    </source>
</evidence>
<dbReference type="SMART" id="SM00388">
    <property type="entry name" value="HisKA"/>
    <property type="match status" value="1"/>
</dbReference>
<dbReference type="SUPFAM" id="SSF55785">
    <property type="entry name" value="PYP-like sensor domain (PAS domain)"/>
    <property type="match status" value="1"/>
</dbReference>
<dbReference type="Proteomes" id="UP000033066">
    <property type="component" value="Chromosome"/>
</dbReference>
<dbReference type="SMART" id="SM00387">
    <property type="entry name" value="HATPase_c"/>
    <property type="match status" value="1"/>
</dbReference>
<keyword evidence="6" id="KW-0812">Transmembrane</keyword>
<evidence type="ECO:0000256" key="3">
    <source>
        <dbReference type="ARBA" id="ARBA00022553"/>
    </source>
</evidence>
<dbReference type="Gene3D" id="3.30.565.10">
    <property type="entry name" value="Histidine kinase-like ATPase, C-terminal domain"/>
    <property type="match status" value="1"/>
</dbReference>
<keyword evidence="3" id="KW-0597">Phosphoprotein</keyword>
<proteinExistence type="predicted"/>
<feature type="transmembrane region" description="Helical" evidence="6">
    <location>
        <begin position="35"/>
        <end position="56"/>
    </location>
</feature>
<dbReference type="InterPro" id="IPR052162">
    <property type="entry name" value="Sensor_kinase/Photoreceptor"/>
</dbReference>
<evidence type="ECO:0000259" key="8">
    <source>
        <dbReference type="PROSITE" id="PS50112"/>
    </source>
</evidence>
<dbReference type="CDD" id="cd00130">
    <property type="entry name" value="PAS"/>
    <property type="match status" value="1"/>
</dbReference>
<evidence type="ECO:0000259" key="9">
    <source>
        <dbReference type="PROSITE" id="PS50113"/>
    </source>
</evidence>
<evidence type="ECO:0000256" key="2">
    <source>
        <dbReference type="ARBA" id="ARBA00012438"/>
    </source>
</evidence>
<dbReference type="KEGG" id="mbak:MSBR3_0807"/>
<dbReference type="AlphaFoldDB" id="A0A0E3WV14"/>
<dbReference type="InterPro" id="IPR036097">
    <property type="entry name" value="HisK_dim/P_sf"/>
</dbReference>
<dbReference type="CDD" id="cd00082">
    <property type="entry name" value="HisKA"/>
    <property type="match status" value="1"/>
</dbReference>
<dbReference type="InterPro" id="IPR001610">
    <property type="entry name" value="PAC"/>
</dbReference>
<dbReference type="HOGENOM" id="CLU_000445_114_64_2"/>
<keyword evidence="4 10" id="KW-0808">Transferase</keyword>
<dbReference type="InterPro" id="IPR004358">
    <property type="entry name" value="Sig_transdc_His_kin-like_C"/>
</dbReference>
<dbReference type="InterPro" id="IPR036890">
    <property type="entry name" value="HATPase_C_sf"/>
</dbReference>
<dbReference type="RefSeq" id="WP_052723279.1">
    <property type="nucleotide sequence ID" value="NZ_CP009517.1"/>
</dbReference>
<dbReference type="NCBIfam" id="TIGR00229">
    <property type="entry name" value="sensory_box"/>
    <property type="match status" value="1"/>
</dbReference>
<feature type="transmembrane region" description="Helical" evidence="6">
    <location>
        <begin position="12"/>
        <end position="29"/>
    </location>
</feature>
<dbReference type="GeneID" id="25418716"/>
<evidence type="ECO:0000313" key="11">
    <source>
        <dbReference type="Proteomes" id="UP000033066"/>
    </source>
</evidence>
<feature type="transmembrane region" description="Helical" evidence="6">
    <location>
        <begin position="145"/>
        <end position="167"/>
    </location>
</feature>
<accession>A0A0E3WV14</accession>
<keyword evidence="6" id="KW-0472">Membrane</keyword>
<evidence type="ECO:0000256" key="6">
    <source>
        <dbReference type="SAM" id="Phobius"/>
    </source>
</evidence>
<dbReference type="InterPro" id="IPR013655">
    <property type="entry name" value="PAS_fold_3"/>
</dbReference>
<dbReference type="EMBL" id="CP009517">
    <property type="protein sequence ID" value="AKB81385.1"/>
    <property type="molecule type" value="Genomic_DNA"/>
</dbReference>
<feature type="domain" description="PAS" evidence="8">
    <location>
        <begin position="334"/>
        <end position="390"/>
    </location>
</feature>
<protein>
    <recommendedName>
        <fullName evidence="2">histidine kinase</fullName>
        <ecNumber evidence="2">2.7.13.3</ecNumber>
    </recommendedName>
</protein>
<dbReference type="GO" id="GO:0000155">
    <property type="term" value="F:phosphorelay sensor kinase activity"/>
    <property type="evidence" value="ECO:0007669"/>
    <property type="project" value="InterPro"/>
</dbReference>
<evidence type="ECO:0000256" key="5">
    <source>
        <dbReference type="ARBA" id="ARBA00022777"/>
    </source>
</evidence>
<dbReference type="OrthoDB" id="141807at2157"/>
<organism evidence="10 11">
    <name type="scientific">Methanosarcina barkeri 3</name>
    <dbReference type="NCBI Taxonomy" id="1434107"/>
    <lineage>
        <taxon>Archaea</taxon>
        <taxon>Methanobacteriati</taxon>
        <taxon>Methanobacteriota</taxon>
        <taxon>Stenosarchaea group</taxon>
        <taxon>Methanomicrobia</taxon>
        <taxon>Methanosarcinales</taxon>
        <taxon>Methanosarcinaceae</taxon>
        <taxon>Methanosarcina</taxon>
    </lineage>
</organism>
<keyword evidence="6" id="KW-1133">Transmembrane helix</keyword>
<feature type="domain" description="PAC" evidence="9">
    <location>
        <begin position="394"/>
        <end position="446"/>
    </location>
</feature>
<feature type="transmembrane region" description="Helical" evidence="6">
    <location>
        <begin position="108"/>
        <end position="125"/>
    </location>
</feature>
<dbReference type="Gene3D" id="1.10.287.130">
    <property type="match status" value="1"/>
</dbReference>
<dbReference type="PROSITE" id="PS50113">
    <property type="entry name" value="PAC"/>
    <property type="match status" value="1"/>
</dbReference>
<dbReference type="InterPro" id="IPR003661">
    <property type="entry name" value="HisK_dim/P_dom"/>
</dbReference>
<dbReference type="EC" id="2.7.13.3" evidence="2"/>
<dbReference type="SMART" id="SM00086">
    <property type="entry name" value="PAC"/>
    <property type="match status" value="1"/>
</dbReference>
<dbReference type="STRING" id="1434107.MSBR3_0807"/>
<dbReference type="InterPro" id="IPR033425">
    <property type="entry name" value="MASE3"/>
</dbReference>
<dbReference type="PANTHER" id="PTHR43304">
    <property type="entry name" value="PHYTOCHROME-LIKE PROTEIN CPH1"/>
    <property type="match status" value="1"/>
</dbReference>
<dbReference type="InterPro" id="IPR000014">
    <property type="entry name" value="PAS"/>
</dbReference>
<dbReference type="FunFam" id="3.30.565.10:FF:000006">
    <property type="entry name" value="Sensor histidine kinase WalK"/>
    <property type="match status" value="1"/>
</dbReference>
<dbReference type="InterPro" id="IPR035965">
    <property type="entry name" value="PAS-like_dom_sf"/>
</dbReference>
<keyword evidence="5 10" id="KW-0418">Kinase</keyword>
<evidence type="ECO:0000259" key="7">
    <source>
        <dbReference type="PROSITE" id="PS50109"/>
    </source>
</evidence>
<dbReference type="Pfam" id="PF08447">
    <property type="entry name" value="PAS_3"/>
    <property type="match status" value="1"/>
</dbReference>
<dbReference type="Pfam" id="PF02518">
    <property type="entry name" value="HATPase_c"/>
    <property type="match status" value="1"/>
</dbReference>
<dbReference type="Gene3D" id="3.30.450.20">
    <property type="entry name" value="PAS domain"/>
    <property type="match status" value="1"/>
</dbReference>
<reference evidence="10" key="1">
    <citation type="submission" date="2014-07" db="EMBL/GenBank/DDBJ databases">
        <title>Methanogenic archaea and the global carbon cycle.</title>
        <authorList>
            <person name="Henriksen J.R."/>
            <person name="Luke J."/>
            <person name="Reinhart S."/>
            <person name="Benedict M.N."/>
            <person name="Youngblut N.D."/>
            <person name="Metcalf M.E."/>
            <person name="Whitaker R.J."/>
            <person name="Metcalf W.W."/>
        </authorList>
    </citation>
    <scope>NUCLEOTIDE SEQUENCE [LARGE SCALE GENOMIC DNA]</scope>
    <source>
        <strain evidence="10">3</strain>
    </source>
</reference>
<dbReference type="PANTHER" id="PTHR43304:SF1">
    <property type="entry name" value="PAC DOMAIN-CONTAINING PROTEIN"/>
    <property type="match status" value="1"/>
</dbReference>
<gene>
    <name evidence="10" type="ORF">MSBR3_0807</name>
</gene>
<feature type="transmembrane region" description="Helical" evidence="6">
    <location>
        <begin position="216"/>
        <end position="234"/>
    </location>
</feature>
<feature type="transmembrane region" description="Helical" evidence="6">
    <location>
        <begin position="68"/>
        <end position="88"/>
    </location>
</feature>
<evidence type="ECO:0000313" key="10">
    <source>
        <dbReference type="EMBL" id="AKB81385.1"/>
    </source>
</evidence>
<dbReference type="SUPFAM" id="SSF47384">
    <property type="entry name" value="Homodimeric domain of signal transducing histidine kinase"/>
    <property type="match status" value="1"/>
</dbReference>